<proteinExistence type="predicted"/>
<dbReference type="AlphaFoldDB" id="A0A9D3Z166"/>
<organism evidence="1 2">
    <name type="scientific">Dreissena polymorpha</name>
    <name type="common">Zebra mussel</name>
    <name type="synonym">Mytilus polymorpha</name>
    <dbReference type="NCBI Taxonomy" id="45954"/>
    <lineage>
        <taxon>Eukaryota</taxon>
        <taxon>Metazoa</taxon>
        <taxon>Spiralia</taxon>
        <taxon>Lophotrochozoa</taxon>
        <taxon>Mollusca</taxon>
        <taxon>Bivalvia</taxon>
        <taxon>Autobranchia</taxon>
        <taxon>Heteroconchia</taxon>
        <taxon>Euheterodonta</taxon>
        <taxon>Imparidentia</taxon>
        <taxon>Neoheterodontei</taxon>
        <taxon>Myida</taxon>
        <taxon>Dreissenoidea</taxon>
        <taxon>Dreissenidae</taxon>
        <taxon>Dreissena</taxon>
    </lineage>
</organism>
<comment type="caution">
    <text evidence="1">The sequence shown here is derived from an EMBL/GenBank/DDBJ whole genome shotgun (WGS) entry which is preliminary data.</text>
</comment>
<name>A0A9D3Z166_DREPO</name>
<dbReference type="Proteomes" id="UP000828390">
    <property type="component" value="Unassembled WGS sequence"/>
</dbReference>
<protein>
    <submittedName>
        <fullName evidence="1">Uncharacterized protein</fullName>
    </submittedName>
</protein>
<accession>A0A9D3Z166</accession>
<reference evidence="1" key="2">
    <citation type="submission" date="2020-11" db="EMBL/GenBank/DDBJ databases">
        <authorList>
            <person name="McCartney M.A."/>
            <person name="Auch B."/>
            <person name="Kono T."/>
            <person name="Mallez S."/>
            <person name="Becker A."/>
            <person name="Gohl D.M."/>
            <person name="Silverstein K.A.T."/>
            <person name="Koren S."/>
            <person name="Bechman K.B."/>
            <person name="Herman A."/>
            <person name="Abrahante J.E."/>
            <person name="Garbe J."/>
        </authorList>
    </citation>
    <scope>NUCLEOTIDE SEQUENCE</scope>
    <source>
        <strain evidence="1">Duluth1</strain>
        <tissue evidence="1">Whole animal</tissue>
    </source>
</reference>
<keyword evidence="2" id="KW-1185">Reference proteome</keyword>
<dbReference type="EMBL" id="JAIWYP010000014">
    <property type="protein sequence ID" value="KAH3708756.1"/>
    <property type="molecule type" value="Genomic_DNA"/>
</dbReference>
<evidence type="ECO:0000313" key="2">
    <source>
        <dbReference type="Proteomes" id="UP000828390"/>
    </source>
</evidence>
<evidence type="ECO:0000313" key="1">
    <source>
        <dbReference type="EMBL" id="KAH3708756.1"/>
    </source>
</evidence>
<gene>
    <name evidence="1" type="ORF">DPMN_068215</name>
</gene>
<reference evidence="1" key="1">
    <citation type="journal article" date="2019" name="bioRxiv">
        <title>The Genome of the Zebra Mussel, Dreissena polymorpha: A Resource for Invasive Species Research.</title>
        <authorList>
            <person name="McCartney M.A."/>
            <person name="Auch B."/>
            <person name="Kono T."/>
            <person name="Mallez S."/>
            <person name="Zhang Y."/>
            <person name="Obille A."/>
            <person name="Becker A."/>
            <person name="Abrahante J.E."/>
            <person name="Garbe J."/>
            <person name="Badalamenti J.P."/>
            <person name="Herman A."/>
            <person name="Mangelson H."/>
            <person name="Liachko I."/>
            <person name="Sullivan S."/>
            <person name="Sone E.D."/>
            <person name="Koren S."/>
            <person name="Silverstein K.A.T."/>
            <person name="Beckman K.B."/>
            <person name="Gohl D.M."/>
        </authorList>
    </citation>
    <scope>NUCLEOTIDE SEQUENCE</scope>
    <source>
        <strain evidence="1">Duluth1</strain>
        <tissue evidence="1">Whole animal</tissue>
    </source>
</reference>
<sequence length="379" mass="42834">MTWTHFNDSNGNIITNVTLTWYGFHDQESGIEQFYITVSRFYGLDELSTGVITFPNSNQSEEIRSSITLSEKLLADDRIVLSIWAHNNVGLNSSISRITVTVISSTTSSGYGILEIEKHSCDVHFCNKDCTCAVIGRPCVDVSTNLTCSNMSPEEAFAQNLPVFNVYAGLPHEVLNTSASSACLSGHWSRTDGGIVSQNIRRFEWSIGIFNQSVGYGIFDLQLENPWTNIGLRSEFIHCLPINRTFIKETEYVVYVRAWYEANEYALFESSPIMIDQTGPSVQRGRYIREGKCIQDLDFIEWTDSIIACWDGVFNEPQSLIDHFSVSVGTSPHSKNTISIKRIKCICSYADFVAFFSKYRVTCFNCVYLLFIFESLFES</sequence>